<evidence type="ECO:0000256" key="2">
    <source>
        <dbReference type="ARBA" id="ARBA00023125"/>
    </source>
</evidence>
<dbReference type="InterPro" id="IPR011051">
    <property type="entry name" value="RmlC_Cupin_sf"/>
</dbReference>
<dbReference type="EMBL" id="AP019308">
    <property type="protein sequence ID" value="BBH22122.1"/>
    <property type="molecule type" value="Genomic_DNA"/>
</dbReference>
<sequence length="305" mass="35522">MRKPELMVEKGTIFFEKGFSMYVNRVSERFELPEHMHDFIEICYVWEGNGFHYIGDKIIRVTKGDLFFLSVGVSHIFRPTSANPKEPLIIGNCIFDENIYRFLASVLPEEYGMYRFRNVVAEPNCWLQTRDHSGEIGLLFESLLREFNDKQTGYETLLCGLLLQLLIGIERSMNKEEPHFNDNDRMEVITRFIQDRLHEKLTLSAIAHQIGIGVRQLQRIFSELTGVSFSDYLTNERIDRSCRLLSDPSNRFMTILDIASSVGIHDPKRFYSMFKRKMGLTPAAYRTGRKEDRQNESFTSASRSN</sequence>
<evidence type="ECO:0000313" key="5">
    <source>
        <dbReference type="EMBL" id="BBH22122.1"/>
    </source>
</evidence>
<evidence type="ECO:0000256" key="1">
    <source>
        <dbReference type="ARBA" id="ARBA00023015"/>
    </source>
</evidence>
<keyword evidence="1" id="KW-0805">Transcription regulation</keyword>
<feature type="compositionally biased region" description="Polar residues" evidence="4">
    <location>
        <begin position="296"/>
        <end position="305"/>
    </location>
</feature>
<name>A0A3G9IV55_9BACL</name>
<keyword evidence="2" id="KW-0238">DNA-binding</keyword>
<dbReference type="InterPro" id="IPR009057">
    <property type="entry name" value="Homeodomain-like_sf"/>
</dbReference>
<dbReference type="Gene3D" id="1.10.10.60">
    <property type="entry name" value="Homeodomain-like"/>
    <property type="match status" value="2"/>
</dbReference>
<gene>
    <name evidence="5" type="ORF">Back11_34670</name>
</gene>
<dbReference type="InterPro" id="IPR003313">
    <property type="entry name" value="AraC-bd"/>
</dbReference>
<proteinExistence type="predicted"/>
<dbReference type="PANTHER" id="PTHR43280">
    <property type="entry name" value="ARAC-FAMILY TRANSCRIPTIONAL REGULATOR"/>
    <property type="match status" value="1"/>
</dbReference>
<dbReference type="SMART" id="SM00342">
    <property type="entry name" value="HTH_ARAC"/>
    <property type="match status" value="1"/>
</dbReference>
<keyword evidence="6" id="KW-1185">Reference proteome</keyword>
<dbReference type="Gene3D" id="2.60.120.10">
    <property type="entry name" value="Jelly Rolls"/>
    <property type="match status" value="1"/>
</dbReference>
<dbReference type="SUPFAM" id="SSF51182">
    <property type="entry name" value="RmlC-like cupins"/>
    <property type="match status" value="1"/>
</dbReference>
<protein>
    <submittedName>
        <fullName evidence="5">AraC family transcriptional regulator</fullName>
    </submittedName>
</protein>
<dbReference type="PANTHER" id="PTHR43280:SF2">
    <property type="entry name" value="HTH-TYPE TRANSCRIPTIONAL REGULATOR EXSA"/>
    <property type="match status" value="1"/>
</dbReference>
<dbReference type="RefSeq" id="WP_125659701.1">
    <property type="nucleotide sequence ID" value="NZ_AP019308.1"/>
</dbReference>
<dbReference type="InterPro" id="IPR018060">
    <property type="entry name" value="HTH_AraC"/>
</dbReference>
<dbReference type="OrthoDB" id="2582835at2"/>
<dbReference type="InterPro" id="IPR014710">
    <property type="entry name" value="RmlC-like_jellyroll"/>
</dbReference>
<keyword evidence="3" id="KW-0804">Transcription</keyword>
<dbReference type="AlphaFoldDB" id="A0A3G9IV55"/>
<organism evidence="5 6">
    <name type="scientific">Paenibacillus baekrokdamisoli</name>
    <dbReference type="NCBI Taxonomy" id="1712516"/>
    <lineage>
        <taxon>Bacteria</taxon>
        <taxon>Bacillati</taxon>
        <taxon>Bacillota</taxon>
        <taxon>Bacilli</taxon>
        <taxon>Bacillales</taxon>
        <taxon>Paenibacillaceae</taxon>
        <taxon>Paenibacillus</taxon>
    </lineage>
</organism>
<dbReference type="PROSITE" id="PS00041">
    <property type="entry name" value="HTH_ARAC_FAMILY_1"/>
    <property type="match status" value="1"/>
</dbReference>
<dbReference type="Pfam" id="PF12833">
    <property type="entry name" value="HTH_18"/>
    <property type="match status" value="1"/>
</dbReference>
<evidence type="ECO:0000256" key="3">
    <source>
        <dbReference type="ARBA" id="ARBA00023163"/>
    </source>
</evidence>
<evidence type="ECO:0000313" key="6">
    <source>
        <dbReference type="Proteomes" id="UP000275368"/>
    </source>
</evidence>
<dbReference type="InterPro" id="IPR018062">
    <property type="entry name" value="HTH_AraC-typ_CS"/>
</dbReference>
<feature type="region of interest" description="Disordered" evidence="4">
    <location>
        <begin position="285"/>
        <end position="305"/>
    </location>
</feature>
<dbReference type="Pfam" id="PF02311">
    <property type="entry name" value="AraC_binding"/>
    <property type="match status" value="1"/>
</dbReference>
<dbReference type="GO" id="GO:0043565">
    <property type="term" value="F:sequence-specific DNA binding"/>
    <property type="evidence" value="ECO:0007669"/>
    <property type="project" value="InterPro"/>
</dbReference>
<dbReference type="KEGG" id="pbk:Back11_34670"/>
<dbReference type="PROSITE" id="PS01124">
    <property type="entry name" value="HTH_ARAC_FAMILY_2"/>
    <property type="match status" value="1"/>
</dbReference>
<dbReference type="Proteomes" id="UP000275368">
    <property type="component" value="Chromosome"/>
</dbReference>
<dbReference type="SUPFAM" id="SSF46689">
    <property type="entry name" value="Homeodomain-like"/>
    <property type="match status" value="2"/>
</dbReference>
<dbReference type="GO" id="GO:0003700">
    <property type="term" value="F:DNA-binding transcription factor activity"/>
    <property type="evidence" value="ECO:0007669"/>
    <property type="project" value="InterPro"/>
</dbReference>
<accession>A0A3G9IV55</accession>
<reference evidence="5 6" key="1">
    <citation type="submission" date="2018-11" db="EMBL/GenBank/DDBJ databases">
        <title>Complete genome sequence of Paenibacillus baekrokdamisoli strain KCTC 33723.</title>
        <authorList>
            <person name="Kang S.W."/>
            <person name="Lee K.C."/>
            <person name="Kim K.K."/>
            <person name="Kim J.S."/>
            <person name="Kim D.S."/>
            <person name="Ko S.H."/>
            <person name="Yang S.H."/>
            <person name="Lee J.S."/>
        </authorList>
    </citation>
    <scope>NUCLEOTIDE SEQUENCE [LARGE SCALE GENOMIC DNA]</scope>
    <source>
        <strain evidence="5 6">KCTC 33723</strain>
    </source>
</reference>
<evidence type="ECO:0000256" key="4">
    <source>
        <dbReference type="SAM" id="MobiDB-lite"/>
    </source>
</evidence>